<proteinExistence type="predicted"/>
<comment type="caution">
    <text evidence="3">The sequence shown here is derived from an EMBL/GenBank/DDBJ whole genome shotgun (WGS) entry which is preliminary data.</text>
</comment>
<keyword evidence="2" id="KW-0472">Membrane</keyword>
<dbReference type="RefSeq" id="XP_040792866.1">
    <property type="nucleotide sequence ID" value="XM_040927852.1"/>
</dbReference>
<keyword evidence="2" id="KW-1133">Transmembrane helix</keyword>
<feature type="compositionally biased region" description="Polar residues" evidence="1">
    <location>
        <begin position="196"/>
        <end position="208"/>
    </location>
</feature>
<evidence type="ECO:0000313" key="3">
    <source>
        <dbReference type="EMBL" id="KAF1850303.1"/>
    </source>
</evidence>
<protein>
    <recommendedName>
        <fullName evidence="5">MARVEL domain-containing protein</fullName>
    </recommendedName>
</protein>
<evidence type="ECO:0008006" key="5">
    <source>
        <dbReference type="Google" id="ProtNLM"/>
    </source>
</evidence>
<feature type="region of interest" description="Disordered" evidence="1">
    <location>
        <begin position="171"/>
        <end position="217"/>
    </location>
</feature>
<accession>A0A9P4GPL9</accession>
<keyword evidence="2" id="KW-0812">Transmembrane</keyword>
<dbReference type="AlphaFoldDB" id="A0A9P4GPL9"/>
<feature type="compositionally biased region" description="Basic and acidic residues" evidence="1">
    <location>
        <begin position="176"/>
        <end position="195"/>
    </location>
</feature>
<feature type="transmembrane region" description="Helical" evidence="2">
    <location>
        <begin position="20"/>
        <end position="40"/>
    </location>
</feature>
<dbReference type="EMBL" id="ML976614">
    <property type="protein sequence ID" value="KAF1850303.1"/>
    <property type="molecule type" value="Genomic_DNA"/>
</dbReference>
<evidence type="ECO:0000313" key="4">
    <source>
        <dbReference type="Proteomes" id="UP000800039"/>
    </source>
</evidence>
<dbReference type="Proteomes" id="UP000800039">
    <property type="component" value="Unassembled WGS sequence"/>
</dbReference>
<evidence type="ECO:0000256" key="2">
    <source>
        <dbReference type="SAM" id="Phobius"/>
    </source>
</evidence>
<evidence type="ECO:0000256" key="1">
    <source>
        <dbReference type="SAM" id="MobiDB-lite"/>
    </source>
</evidence>
<name>A0A9P4GPL9_9PLEO</name>
<organism evidence="3 4">
    <name type="scientific">Cucurbitaria berberidis CBS 394.84</name>
    <dbReference type="NCBI Taxonomy" id="1168544"/>
    <lineage>
        <taxon>Eukaryota</taxon>
        <taxon>Fungi</taxon>
        <taxon>Dikarya</taxon>
        <taxon>Ascomycota</taxon>
        <taxon>Pezizomycotina</taxon>
        <taxon>Dothideomycetes</taxon>
        <taxon>Pleosporomycetidae</taxon>
        <taxon>Pleosporales</taxon>
        <taxon>Pleosporineae</taxon>
        <taxon>Cucurbitariaceae</taxon>
        <taxon>Cucurbitaria</taxon>
    </lineage>
</organism>
<dbReference type="OrthoDB" id="5344006at2759"/>
<dbReference type="GeneID" id="63845105"/>
<gene>
    <name evidence="3" type="ORF">K460DRAFT_273142</name>
</gene>
<reference evidence="3" key="1">
    <citation type="submission" date="2020-01" db="EMBL/GenBank/DDBJ databases">
        <authorList>
            <consortium name="DOE Joint Genome Institute"/>
            <person name="Haridas S."/>
            <person name="Albert R."/>
            <person name="Binder M."/>
            <person name="Bloem J."/>
            <person name="Labutti K."/>
            <person name="Salamov A."/>
            <person name="Andreopoulos B."/>
            <person name="Baker S.E."/>
            <person name="Barry K."/>
            <person name="Bills G."/>
            <person name="Bluhm B.H."/>
            <person name="Cannon C."/>
            <person name="Castanera R."/>
            <person name="Culley D.E."/>
            <person name="Daum C."/>
            <person name="Ezra D."/>
            <person name="Gonzalez J.B."/>
            <person name="Henrissat B."/>
            <person name="Kuo A."/>
            <person name="Liang C."/>
            <person name="Lipzen A."/>
            <person name="Lutzoni F."/>
            <person name="Magnuson J."/>
            <person name="Mondo S."/>
            <person name="Nolan M."/>
            <person name="Ohm R."/>
            <person name="Pangilinan J."/>
            <person name="Park H.-J."/>
            <person name="Ramirez L."/>
            <person name="Alfaro M."/>
            <person name="Sun H."/>
            <person name="Tritt A."/>
            <person name="Yoshinaga Y."/>
            <person name="Zwiers L.-H."/>
            <person name="Turgeon B.G."/>
            <person name="Goodwin S.B."/>
            <person name="Spatafora J.W."/>
            <person name="Crous P.W."/>
            <person name="Grigoriev I.V."/>
        </authorList>
    </citation>
    <scope>NUCLEOTIDE SEQUENCE</scope>
    <source>
        <strain evidence="3">CBS 394.84</strain>
    </source>
</reference>
<sequence length="245" mass="27617">MAFRKDRVKPTHYPRLPFHLIRSAQLVSSLVVASIMFYFLKELAHDNYKLPWTFILLFAVSLLTILALTTTIVLHCFYGLNPVLNTSLNGALTLLWSVAFSLLSWWSSSTLSHVCNVDNWEDELGISVCRLYKALFSFALLGLVATLLALLLDVRVQRNATQRGTFQQLQMMGGGDGKREVGEQEHDEHDEHEVHPNSTAARRNHGQQQRGGEGYALPEEQFAYEDTAYQGAAGQVGRRSLQQRP</sequence>
<feature type="transmembrane region" description="Helical" evidence="2">
    <location>
        <begin position="131"/>
        <end position="152"/>
    </location>
</feature>
<feature type="transmembrane region" description="Helical" evidence="2">
    <location>
        <begin position="90"/>
        <end position="111"/>
    </location>
</feature>
<keyword evidence="4" id="KW-1185">Reference proteome</keyword>
<feature type="transmembrane region" description="Helical" evidence="2">
    <location>
        <begin position="52"/>
        <end position="78"/>
    </location>
</feature>